<dbReference type="Gene3D" id="3.10.10.10">
    <property type="entry name" value="HIV Type 1 Reverse Transcriptase, subunit A, domain 1"/>
    <property type="match status" value="1"/>
</dbReference>
<dbReference type="AlphaFoldDB" id="A0A9W6Y4N9"/>
<accession>A0A9W6Y4N9</accession>
<dbReference type="OrthoDB" id="125977at2759"/>
<protein>
    <submittedName>
        <fullName evidence="1">Unnamed protein product</fullName>
    </submittedName>
</protein>
<sequence length="196" mass="22692">MITTAQLATRNNDDSCGDPIVRAADGMPVNMEARTLCGNAETHAAVEKMIERAIENNFPLEFVETLRTIIYAYDVWRLELRDDPPVNVSPLHKEGTRPTKCKSRKYPPRIRQFLREFNDRLVELRLVYENPKSRWVSPVLLVKKAADLMDLRQTTDYRALNEQTEVMAAVMPIISLVLENARRIKHFELFDFLKGF</sequence>
<organism evidence="1 2">
    <name type="scientific">Phytophthora fragariaefolia</name>
    <dbReference type="NCBI Taxonomy" id="1490495"/>
    <lineage>
        <taxon>Eukaryota</taxon>
        <taxon>Sar</taxon>
        <taxon>Stramenopiles</taxon>
        <taxon>Oomycota</taxon>
        <taxon>Peronosporomycetes</taxon>
        <taxon>Peronosporales</taxon>
        <taxon>Peronosporaceae</taxon>
        <taxon>Phytophthora</taxon>
    </lineage>
</organism>
<proteinExistence type="predicted"/>
<dbReference type="SUPFAM" id="SSF56672">
    <property type="entry name" value="DNA/RNA polymerases"/>
    <property type="match status" value="1"/>
</dbReference>
<gene>
    <name evidence="1" type="ORF">Pfra01_002136700</name>
</gene>
<reference evidence="1" key="1">
    <citation type="submission" date="2023-04" db="EMBL/GenBank/DDBJ databases">
        <title>Phytophthora fragariaefolia NBRC 109709.</title>
        <authorList>
            <person name="Ichikawa N."/>
            <person name="Sato H."/>
            <person name="Tonouchi N."/>
        </authorList>
    </citation>
    <scope>NUCLEOTIDE SEQUENCE</scope>
    <source>
        <strain evidence="1">NBRC 109709</strain>
    </source>
</reference>
<dbReference type="Proteomes" id="UP001165121">
    <property type="component" value="Unassembled WGS sequence"/>
</dbReference>
<dbReference type="PANTHER" id="PTHR33064:SF37">
    <property type="entry name" value="RIBONUCLEASE H"/>
    <property type="match status" value="1"/>
</dbReference>
<name>A0A9W6Y4N9_9STRA</name>
<dbReference type="InterPro" id="IPR043502">
    <property type="entry name" value="DNA/RNA_pol_sf"/>
</dbReference>
<evidence type="ECO:0000313" key="1">
    <source>
        <dbReference type="EMBL" id="GMF52297.1"/>
    </source>
</evidence>
<dbReference type="InterPro" id="IPR051320">
    <property type="entry name" value="Viral_Replic_Matur_Polypro"/>
</dbReference>
<dbReference type="PANTHER" id="PTHR33064">
    <property type="entry name" value="POL PROTEIN"/>
    <property type="match status" value="1"/>
</dbReference>
<comment type="caution">
    <text evidence="1">The sequence shown here is derived from an EMBL/GenBank/DDBJ whole genome shotgun (WGS) entry which is preliminary data.</text>
</comment>
<keyword evidence="2" id="KW-1185">Reference proteome</keyword>
<dbReference type="EMBL" id="BSXT01003073">
    <property type="protein sequence ID" value="GMF52297.1"/>
    <property type="molecule type" value="Genomic_DNA"/>
</dbReference>
<evidence type="ECO:0000313" key="2">
    <source>
        <dbReference type="Proteomes" id="UP001165121"/>
    </source>
</evidence>